<keyword evidence="4" id="KW-0146">Chitin degradation</keyword>
<feature type="chain" id="PRO_5041000589" description="chitinase" evidence="11">
    <location>
        <begin position="21"/>
        <end position="577"/>
    </location>
</feature>
<organism evidence="13 14">
    <name type="scientific">Coemansia aciculifera</name>
    <dbReference type="NCBI Taxonomy" id="417176"/>
    <lineage>
        <taxon>Eukaryota</taxon>
        <taxon>Fungi</taxon>
        <taxon>Fungi incertae sedis</taxon>
        <taxon>Zoopagomycota</taxon>
        <taxon>Kickxellomycotina</taxon>
        <taxon>Kickxellomycetes</taxon>
        <taxon>Kickxellales</taxon>
        <taxon>Kickxellaceae</taxon>
        <taxon>Coemansia</taxon>
    </lineage>
</organism>
<dbReference type="InterPro" id="IPR005089">
    <property type="entry name" value="CBM19"/>
</dbReference>
<dbReference type="InterPro" id="IPR017853">
    <property type="entry name" value="GH"/>
</dbReference>
<dbReference type="Proteomes" id="UP001140074">
    <property type="component" value="Unassembled WGS sequence"/>
</dbReference>
<dbReference type="EMBL" id="JANBUY010000006">
    <property type="protein sequence ID" value="KAJ2868192.1"/>
    <property type="molecule type" value="Genomic_DNA"/>
</dbReference>
<evidence type="ECO:0000256" key="11">
    <source>
        <dbReference type="SAM" id="SignalP"/>
    </source>
</evidence>
<evidence type="ECO:0000259" key="12">
    <source>
        <dbReference type="PROSITE" id="PS51910"/>
    </source>
</evidence>
<evidence type="ECO:0000256" key="4">
    <source>
        <dbReference type="ARBA" id="ARBA00023024"/>
    </source>
</evidence>
<dbReference type="Pfam" id="PF03427">
    <property type="entry name" value="CBM_19"/>
    <property type="match status" value="1"/>
</dbReference>
<dbReference type="GO" id="GO:0000272">
    <property type="term" value="P:polysaccharide catabolic process"/>
    <property type="evidence" value="ECO:0007669"/>
    <property type="project" value="UniProtKB-KW"/>
</dbReference>
<evidence type="ECO:0000313" key="13">
    <source>
        <dbReference type="EMBL" id="KAJ2868192.1"/>
    </source>
</evidence>
<comment type="caution">
    <text evidence="13">The sequence shown here is derived from an EMBL/GenBank/DDBJ whole genome shotgun (WGS) entry which is preliminary data.</text>
</comment>
<comment type="similarity">
    <text evidence="9">Belongs to the glycosyl hydrolase 18 family.</text>
</comment>
<dbReference type="InterPro" id="IPR001223">
    <property type="entry name" value="Glyco_hydro18_cat"/>
</dbReference>
<keyword evidence="6 8" id="KW-0326">Glycosidase</keyword>
<evidence type="ECO:0000256" key="2">
    <source>
        <dbReference type="ARBA" id="ARBA00012729"/>
    </source>
</evidence>
<reference evidence="13" key="1">
    <citation type="submission" date="2022-07" db="EMBL/GenBank/DDBJ databases">
        <title>Phylogenomic reconstructions and comparative analyses of Kickxellomycotina fungi.</title>
        <authorList>
            <person name="Reynolds N.K."/>
            <person name="Stajich J.E."/>
            <person name="Barry K."/>
            <person name="Grigoriev I.V."/>
            <person name="Crous P."/>
            <person name="Smith M.E."/>
        </authorList>
    </citation>
    <scope>NUCLEOTIDE SEQUENCE</scope>
    <source>
        <strain evidence="13">RSA 476</strain>
    </source>
</reference>
<proteinExistence type="inferred from homology"/>
<dbReference type="Pfam" id="PF00704">
    <property type="entry name" value="Glyco_hydro_18"/>
    <property type="match status" value="1"/>
</dbReference>
<name>A0A9W8M985_9FUNG</name>
<dbReference type="AlphaFoldDB" id="A0A9W8M985"/>
<keyword evidence="11" id="KW-0732">Signal</keyword>
<feature type="signal peptide" evidence="11">
    <location>
        <begin position="1"/>
        <end position="20"/>
    </location>
</feature>
<keyword evidence="7" id="KW-0624">Polysaccharide degradation</keyword>
<feature type="region of interest" description="Disordered" evidence="10">
    <location>
        <begin position="312"/>
        <end position="379"/>
    </location>
</feature>
<dbReference type="PANTHER" id="PTHR45708">
    <property type="entry name" value="ENDOCHITINASE"/>
    <property type="match status" value="1"/>
</dbReference>
<dbReference type="PROSITE" id="PS51910">
    <property type="entry name" value="GH18_2"/>
    <property type="match status" value="1"/>
</dbReference>
<evidence type="ECO:0000256" key="8">
    <source>
        <dbReference type="RuleBase" id="RU000489"/>
    </source>
</evidence>
<dbReference type="PANTHER" id="PTHR45708:SF49">
    <property type="entry name" value="ENDOCHITINASE"/>
    <property type="match status" value="1"/>
</dbReference>
<protein>
    <recommendedName>
        <fullName evidence="2">chitinase</fullName>
        <ecNumber evidence="2">3.2.1.14</ecNumber>
    </recommendedName>
</protein>
<keyword evidence="3 8" id="KW-0378">Hydrolase</keyword>
<evidence type="ECO:0000256" key="6">
    <source>
        <dbReference type="ARBA" id="ARBA00023295"/>
    </source>
</evidence>
<evidence type="ECO:0000256" key="10">
    <source>
        <dbReference type="SAM" id="MobiDB-lite"/>
    </source>
</evidence>
<dbReference type="PROSITE" id="PS01095">
    <property type="entry name" value="GH18_1"/>
    <property type="match status" value="1"/>
</dbReference>
<dbReference type="GO" id="GO:0008061">
    <property type="term" value="F:chitin binding"/>
    <property type="evidence" value="ECO:0007669"/>
    <property type="project" value="InterPro"/>
</dbReference>
<dbReference type="Gene3D" id="3.20.20.80">
    <property type="entry name" value="Glycosidases"/>
    <property type="match status" value="1"/>
</dbReference>
<dbReference type="GO" id="GO:0006032">
    <property type="term" value="P:chitin catabolic process"/>
    <property type="evidence" value="ECO:0007669"/>
    <property type="project" value="UniProtKB-KW"/>
</dbReference>
<dbReference type="GO" id="GO:0008843">
    <property type="term" value="F:endochitinase activity"/>
    <property type="evidence" value="ECO:0007669"/>
    <property type="project" value="UniProtKB-EC"/>
</dbReference>
<evidence type="ECO:0000256" key="7">
    <source>
        <dbReference type="ARBA" id="ARBA00023326"/>
    </source>
</evidence>
<dbReference type="GO" id="GO:0005576">
    <property type="term" value="C:extracellular region"/>
    <property type="evidence" value="ECO:0007669"/>
    <property type="project" value="TreeGrafter"/>
</dbReference>
<dbReference type="EC" id="3.2.1.14" evidence="2"/>
<dbReference type="CDD" id="cd02877">
    <property type="entry name" value="GH18_hevamine_XipI_class_III"/>
    <property type="match status" value="1"/>
</dbReference>
<accession>A0A9W8M985</accession>
<evidence type="ECO:0000256" key="3">
    <source>
        <dbReference type="ARBA" id="ARBA00022801"/>
    </source>
</evidence>
<dbReference type="InterPro" id="IPR050542">
    <property type="entry name" value="Glycosyl_Hydrlase18_Chitinase"/>
</dbReference>
<evidence type="ECO:0000256" key="5">
    <source>
        <dbReference type="ARBA" id="ARBA00023277"/>
    </source>
</evidence>
<evidence type="ECO:0000256" key="9">
    <source>
        <dbReference type="RuleBase" id="RU004453"/>
    </source>
</evidence>
<feature type="domain" description="GH18" evidence="12">
    <location>
        <begin position="27"/>
        <end position="310"/>
    </location>
</feature>
<comment type="catalytic activity">
    <reaction evidence="1">
        <text>Random endo-hydrolysis of N-acetyl-beta-D-glucosaminide (1-&gt;4)-beta-linkages in chitin and chitodextrins.</text>
        <dbReference type="EC" id="3.2.1.14"/>
    </reaction>
</comment>
<keyword evidence="14" id="KW-1185">Reference proteome</keyword>
<dbReference type="InterPro" id="IPR001579">
    <property type="entry name" value="Glyco_hydro_18_chit_AS"/>
</dbReference>
<dbReference type="SUPFAM" id="SSF51445">
    <property type="entry name" value="(Trans)glycosidases"/>
    <property type="match status" value="1"/>
</dbReference>
<dbReference type="InterPro" id="IPR045321">
    <property type="entry name" value="Cts1-like"/>
</dbReference>
<evidence type="ECO:0000313" key="14">
    <source>
        <dbReference type="Proteomes" id="UP001140074"/>
    </source>
</evidence>
<evidence type="ECO:0000256" key="1">
    <source>
        <dbReference type="ARBA" id="ARBA00000822"/>
    </source>
</evidence>
<gene>
    <name evidence="13" type="primary">CHT2_1</name>
    <name evidence="13" type="ORF">GGH94_000325</name>
</gene>
<keyword evidence="5" id="KW-0119">Carbohydrate metabolism</keyword>
<sequence>MKLFSTSLAVLATLAGYATAFNVNCNSNYASYYGQNSARNQKTLGSYCADATEDVIVLAFMNGFPNIILNFANACETTFEGSSLLHCPNIAADIKFCQSKGKAVILSMGGASGAYGFSSDSQASQFADTMWNMFFKGTAAQRPFDDAVIDGIDLDIEGGGNSGYTAFISRLRTHYASDPSRQYYIAAAPQCPFPDAYLGSTLNNAWFDMVYVQFYNNYCGLNAYPTWFNFADWDNWAKTQSLNKNVKIYIGAPGGPSAASSGYIDGSTLSTIFNAVRSKYTSLGGIMTWDVSQARTSGLAGSIRAMLDAGGSCSSNGGGTTSSTSTTASSSTTTSSSNTASTSSTATTPVYSTANPSSTTTAVSTSSSSSTQPSSSSTPASCPVSGATCSGSQQGCNGQSFALCNQGKWYTSPCTPGTYCYMSGGVATCDWSNGRPTNTCAISGASSFNKRADLTRPPLITAANLRPKPASAIANIPTRVEFVAGDIVDNKYITVVKIQANKSAFTGNWLISFKLPAGQTADSTSRGNLGVNGNTITISSDRNVESLQNMAAFFKITGTFNGQYALPDTASAVFIST</sequence>